<evidence type="ECO:0000256" key="1">
    <source>
        <dbReference type="SAM" id="SignalP"/>
    </source>
</evidence>
<name>A0A316BNE4_PSESE</name>
<dbReference type="Pfam" id="PF04214">
    <property type="entry name" value="DUF411"/>
    <property type="match status" value="1"/>
</dbReference>
<gene>
    <name evidence="2" type="ORF">C7441_12225</name>
</gene>
<feature type="chain" id="PRO_5016432524" description="CopG family transcriptional regulator" evidence="1">
    <location>
        <begin position="24"/>
        <end position="152"/>
    </location>
</feature>
<reference evidence="2 3" key="1">
    <citation type="submission" date="2018-05" db="EMBL/GenBank/DDBJ databases">
        <title>Genomic Encyclopedia of Type Strains, Phase IV (KMG-IV): sequencing the most valuable type-strain genomes for metagenomic binning, comparative biology and taxonomic classification.</title>
        <authorList>
            <person name="Goeker M."/>
        </authorList>
    </citation>
    <scope>NUCLEOTIDE SEQUENCE [LARGE SCALE GENOMIC DNA]</scope>
    <source>
        <strain evidence="2 3">DSM 6986</strain>
    </source>
</reference>
<dbReference type="Proteomes" id="UP000245396">
    <property type="component" value="Unassembled WGS sequence"/>
</dbReference>
<dbReference type="InterPro" id="IPR007332">
    <property type="entry name" value="DUF411"/>
</dbReference>
<dbReference type="AlphaFoldDB" id="A0A316BNE4"/>
<feature type="signal peptide" evidence="1">
    <location>
        <begin position="1"/>
        <end position="23"/>
    </location>
</feature>
<evidence type="ECO:0000313" key="3">
    <source>
        <dbReference type="Proteomes" id="UP000245396"/>
    </source>
</evidence>
<organism evidence="2 3">
    <name type="scientific">Pseudaminobacter salicylatoxidans</name>
    <dbReference type="NCBI Taxonomy" id="93369"/>
    <lineage>
        <taxon>Bacteria</taxon>
        <taxon>Pseudomonadati</taxon>
        <taxon>Pseudomonadota</taxon>
        <taxon>Alphaproteobacteria</taxon>
        <taxon>Hyphomicrobiales</taxon>
        <taxon>Phyllobacteriaceae</taxon>
        <taxon>Pseudaminobacter</taxon>
    </lineage>
</organism>
<dbReference type="STRING" id="1192868.GCA_000304395_01085"/>
<evidence type="ECO:0000313" key="2">
    <source>
        <dbReference type="EMBL" id="PWJ74831.1"/>
    </source>
</evidence>
<proteinExistence type="predicted"/>
<accession>A0A316BNE4</accession>
<dbReference type="InterPro" id="IPR036249">
    <property type="entry name" value="Thioredoxin-like_sf"/>
</dbReference>
<keyword evidence="3" id="KW-1185">Reference proteome</keyword>
<sequence length="152" mass="15950">MTSIRKALLAGALLLGSPLVAVAGEANGTVMVYKTPWCGCCELWAQAVEKAGYEVKSMDLEDLSQVRKMAGVPAGMEGCHVAAIDGYFLEGHVPLEAMGKLLSEKPDIAGIAVPGMPEGSLGMGNDPRAVYDVYAVSRDQSVKPSVYYRAGG</sequence>
<dbReference type="SUPFAM" id="SSF52833">
    <property type="entry name" value="Thioredoxin-like"/>
    <property type="match status" value="1"/>
</dbReference>
<protein>
    <recommendedName>
        <fullName evidence="4">CopG family transcriptional regulator</fullName>
    </recommendedName>
</protein>
<dbReference type="OrthoDB" id="14727at2"/>
<dbReference type="EMBL" id="QGGG01000022">
    <property type="protein sequence ID" value="PWJ74831.1"/>
    <property type="molecule type" value="Genomic_DNA"/>
</dbReference>
<comment type="caution">
    <text evidence="2">The sequence shown here is derived from an EMBL/GenBank/DDBJ whole genome shotgun (WGS) entry which is preliminary data.</text>
</comment>
<evidence type="ECO:0008006" key="4">
    <source>
        <dbReference type="Google" id="ProtNLM"/>
    </source>
</evidence>
<keyword evidence="1" id="KW-0732">Signal</keyword>
<dbReference type="RefSeq" id="WP_109614666.1">
    <property type="nucleotide sequence ID" value="NZ_QGGG01000022.1"/>
</dbReference>